<keyword evidence="2" id="KW-1185">Reference proteome</keyword>
<accession>A0ABN7NNI0</accession>
<dbReference type="EMBL" id="CAJPIN010003807">
    <property type="protein sequence ID" value="CAG2056409.1"/>
    <property type="molecule type" value="Genomic_DNA"/>
</dbReference>
<dbReference type="Proteomes" id="UP001153148">
    <property type="component" value="Unassembled WGS sequence"/>
</dbReference>
<evidence type="ECO:0000313" key="2">
    <source>
        <dbReference type="Proteomes" id="UP001153148"/>
    </source>
</evidence>
<reference evidence="1" key="1">
    <citation type="submission" date="2021-03" db="EMBL/GenBank/DDBJ databases">
        <authorList>
            <person name="Tran Van P."/>
        </authorList>
    </citation>
    <scope>NUCLEOTIDE SEQUENCE</scope>
</reference>
<name>A0ABN7NNI0_TIMPD</name>
<gene>
    <name evidence="1" type="ORF">TPAB3V08_LOCUS3401</name>
</gene>
<organism evidence="1 2">
    <name type="scientific">Timema podura</name>
    <name type="common">Walking stick</name>
    <dbReference type="NCBI Taxonomy" id="61482"/>
    <lineage>
        <taxon>Eukaryota</taxon>
        <taxon>Metazoa</taxon>
        <taxon>Ecdysozoa</taxon>
        <taxon>Arthropoda</taxon>
        <taxon>Hexapoda</taxon>
        <taxon>Insecta</taxon>
        <taxon>Pterygota</taxon>
        <taxon>Neoptera</taxon>
        <taxon>Polyneoptera</taxon>
        <taxon>Phasmatodea</taxon>
        <taxon>Timematodea</taxon>
        <taxon>Timematoidea</taxon>
        <taxon>Timematidae</taxon>
        <taxon>Timema</taxon>
    </lineage>
</organism>
<evidence type="ECO:0000313" key="1">
    <source>
        <dbReference type="EMBL" id="CAG2056409.1"/>
    </source>
</evidence>
<sequence>MFKDHRDLEVKLYSTLHHSPVARTLLCRIALTWEGDEGDYNKLKEQTWYVLYNEKKNTIHILLCCQRTNSGQCSWLQIQRSRVLALGLPESFCETVCIEQDQTQTHEDK</sequence>
<comment type="caution">
    <text evidence="1">The sequence shown here is derived from an EMBL/GenBank/DDBJ whole genome shotgun (WGS) entry which is preliminary data.</text>
</comment>
<proteinExistence type="predicted"/>
<protein>
    <submittedName>
        <fullName evidence="1">Uncharacterized protein</fullName>
    </submittedName>
</protein>